<dbReference type="InterPro" id="IPR029044">
    <property type="entry name" value="Nucleotide-diphossugar_trans"/>
</dbReference>
<dbReference type="SUPFAM" id="SSF53448">
    <property type="entry name" value="Nucleotide-diphospho-sugar transferases"/>
    <property type="match status" value="1"/>
</dbReference>
<keyword evidence="4" id="KW-1133">Transmembrane helix</keyword>
<keyword evidence="4" id="KW-0472">Membrane</keyword>
<accession>A0ABW9RXU2</accession>
<evidence type="ECO:0000256" key="4">
    <source>
        <dbReference type="SAM" id="Phobius"/>
    </source>
</evidence>
<protein>
    <submittedName>
        <fullName evidence="5">Glycosyltransferase</fullName>
    </submittedName>
</protein>
<keyword evidence="4" id="KW-0812">Transmembrane</keyword>
<sequence length="396" mass="44612">MELIIISFGCAISALLLYPFVLSLVSVLLAKRNLSRAGKRKANHFTCVITAYKDASVALPLVRSLLNQSWSSYNIVLIADRCSKIKFPESDLLKVVYPTQPLDAKLKSIECGLNHSDSTTDYVVVFDPDNVVKRDFLSNLNHYHDAGYSAVQCKRTAKNLDNHLACLDAVGEIYKNYVERTVPHLLNCSATIAGSGISVEKALLREFINDSHTREKMCGVIQGEDKMLQNYILSKDKRIAFNEEALVYDEKVTSNKQVQNQRARWISAYFENLKPASYLFWDGLTKLQPDKMLLSINSMYPPLFLLMLSALTMLIINLITIGISPVFWAIAGGIGVFAMNFLLVLKLANAKNKVLVSVILIPYFIVNQIISLLKIRQTRKAFLVTEKKQVQVFDYE</sequence>
<dbReference type="Proteomes" id="UP000798808">
    <property type="component" value="Unassembled WGS sequence"/>
</dbReference>
<evidence type="ECO:0000256" key="2">
    <source>
        <dbReference type="ARBA" id="ARBA00022676"/>
    </source>
</evidence>
<dbReference type="Pfam" id="PF13641">
    <property type="entry name" value="Glyco_tranf_2_3"/>
    <property type="match status" value="1"/>
</dbReference>
<evidence type="ECO:0000256" key="1">
    <source>
        <dbReference type="ARBA" id="ARBA00006739"/>
    </source>
</evidence>
<evidence type="ECO:0000256" key="3">
    <source>
        <dbReference type="ARBA" id="ARBA00022679"/>
    </source>
</evidence>
<dbReference type="PANTHER" id="PTHR43630">
    <property type="entry name" value="POLY-BETA-1,6-N-ACETYL-D-GLUCOSAMINE SYNTHASE"/>
    <property type="match status" value="1"/>
</dbReference>
<dbReference type="EMBL" id="SMLW01000668">
    <property type="protein sequence ID" value="MTI28585.1"/>
    <property type="molecule type" value="Genomic_DNA"/>
</dbReference>
<gene>
    <name evidence="5" type="ORF">E1163_26745</name>
</gene>
<evidence type="ECO:0000313" key="6">
    <source>
        <dbReference type="Proteomes" id="UP000798808"/>
    </source>
</evidence>
<keyword evidence="6" id="KW-1185">Reference proteome</keyword>
<feature type="transmembrane region" description="Helical" evidence="4">
    <location>
        <begin position="326"/>
        <end position="345"/>
    </location>
</feature>
<comment type="similarity">
    <text evidence="1">Belongs to the glycosyltransferase 2 family.</text>
</comment>
<proteinExistence type="inferred from homology"/>
<dbReference type="PANTHER" id="PTHR43630:SF1">
    <property type="entry name" value="POLY-BETA-1,6-N-ACETYL-D-GLUCOSAMINE SYNTHASE"/>
    <property type="match status" value="1"/>
</dbReference>
<comment type="caution">
    <text evidence="5">The sequence shown here is derived from an EMBL/GenBank/DDBJ whole genome shotgun (WGS) entry which is preliminary data.</text>
</comment>
<dbReference type="RefSeq" id="WP_155176260.1">
    <property type="nucleotide sequence ID" value="NZ_BAAAFL010000029.1"/>
</dbReference>
<organism evidence="5 6">
    <name type="scientific">Fulvivirga kasyanovii</name>
    <dbReference type="NCBI Taxonomy" id="396812"/>
    <lineage>
        <taxon>Bacteria</taxon>
        <taxon>Pseudomonadati</taxon>
        <taxon>Bacteroidota</taxon>
        <taxon>Cytophagia</taxon>
        <taxon>Cytophagales</taxon>
        <taxon>Fulvivirgaceae</taxon>
        <taxon>Fulvivirga</taxon>
    </lineage>
</organism>
<keyword evidence="2" id="KW-0328">Glycosyltransferase</keyword>
<feature type="transmembrane region" description="Helical" evidence="4">
    <location>
        <begin position="6"/>
        <end position="30"/>
    </location>
</feature>
<evidence type="ECO:0000313" key="5">
    <source>
        <dbReference type="EMBL" id="MTI28585.1"/>
    </source>
</evidence>
<reference evidence="5 6" key="1">
    <citation type="submission" date="2019-02" db="EMBL/GenBank/DDBJ databases">
        <authorList>
            <person name="Goldberg S.R."/>
            <person name="Haltli B.A."/>
            <person name="Correa H."/>
            <person name="Russell K.G."/>
        </authorList>
    </citation>
    <scope>NUCLEOTIDE SEQUENCE [LARGE SCALE GENOMIC DNA]</scope>
    <source>
        <strain evidence="5 6">JCM 16186</strain>
    </source>
</reference>
<name>A0ABW9RXU2_9BACT</name>
<dbReference type="Gene3D" id="3.90.550.10">
    <property type="entry name" value="Spore Coat Polysaccharide Biosynthesis Protein SpsA, Chain A"/>
    <property type="match status" value="1"/>
</dbReference>
<feature type="transmembrane region" description="Helical" evidence="4">
    <location>
        <begin position="300"/>
        <end position="320"/>
    </location>
</feature>
<feature type="transmembrane region" description="Helical" evidence="4">
    <location>
        <begin position="354"/>
        <end position="373"/>
    </location>
</feature>
<keyword evidence="3" id="KW-0808">Transferase</keyword>